<proteinExistence type="inferred from homology"/>
<dbReference type="PANTHER" id="PTHR42985:SF2">
    <property type="entry name" value="SODIUM-DEPENDENT MULTIVITAMIN TRANSPORTER"/>
    <property type="match status" value="1"/>
</dbReference>
<sequence length="381" mass="41796">MYPKKKGDQDTALFISLPATMLLITLVCLSGLVIYAAYATCDPLLDGKILARDQLLPYFVMETLGTINGIPGLFVACIFSAALSSISSCLNALSITVLEDLIKPTMDYWDMTMSQRTEARLAKLLGVLGGLLVIGLAFLCYFLGTTVLQIMITVLGMAGGPLLALFIMGIFMPCVNAVGATVGTIIGSIVIFWIVAGAFVYQAPLPELPFRTDGCDVKDQIHDLFNQFTSHVVDFSATSKPDIVTELITDHSVDWSGYKIIYQLSFLWYPTVAVCISIVFGILISWNQQSGSDLLSDEEDEDDIPITIYTKTKIDDSNSQKAELTQPAIVIPKTSKAEIDNCSRLVADHEHVESTAFLEHDQSSERSASPIHFYKIFWNDS</sequence>
<evidence type="ECO:0000256" key="7">
    <source>
        <dbReference type="ARBA" id="ARBA00023053"/>
    </source>
</evidence>
<keyword evidence="4" id="KW-1003">Cell membrane</keyword>
<dbReference type="PROSITE" id="PS50283">
    <property type="entry name" value="NA_SOLUT_SYMP_3"/>
    <property type="match status" value="1"/>
</dbReference>
<evidence type="ECO:0000256" key="6">
    <source>
        <dbReference type="ARBA" id="ARBA00022989"/>
    </source>
</evidence>
<evidence type="ECO:0000256" key="3">
    <source>
        <dbReference type="ARBA" id="ARBA00022448"/>
    </source>
</evidence>
<dbReference type="InterPro" id="IPR001734">
    <property type="entry name" value="Na/solute_symporter"/>
</dbReference>
<evidence type="ECO:0000256" key="1">
    <source>
        <dbReference type="ARBA" id="ARBA00004651"/>
    </source>
</evidence>
<feature type="transmembrane region" description="Helical" evidence="12">
    <location>
        <begin position="121"/>
        <end position="144"/>
    </location>
</feature>
<dbReference type="InterPro" id="IPR038377">
    <property type="entry name" value="Na/Glc_symporter_sf"/>
</dbReference>
<dbReference type="PANTHER" id="PTHR42985">
    <property type="entry name" value="SODIUM-COUPLED MONOCARBOXYLATE TRANSPORTER"/>
    <property type="match status" value="1"/>
</dbReference>
<dbReference type="Gene3D" id="1.20.1730.10">
    <property type="entry name" value="Sodium/glucose cotransporter"/>
    <property type="match status" value="1"/>
</dbReference>
<comment type="similarity">
    <text evidence="2 11">Belongs to the sodium:solute symporter (SSF) (TC 2.A.21) family.</text>
</comment>
<evidence type="ECO:0000256" key="5">
    <source>
        <dbReference type="ARBA" id="ARBA00022692"/>
    </source>
</evidence>
<evidence type="ECO:0000313" key="14">
    <source>
        <dbReference type="Proteomes" id="UP000507470"/>
    </source>
</evidence>
<dbReference type="Proteomes" id="UP000507470">
    <property type="component" value="Unassembled WGS sequence"/>
</dbReference>
<keyword evidence="3" id="KW-0813">Transport</keyword>
<dbReference type="EMBL" id="CACVKT020008728">
    <property type="protein sequence ID" value="CAC5417114.1"/>
    <property type="molecule type" value="Genomic_DNA"/>
</dbReference>
<evidence type="ECO:0000256" key="2">
    <source>
        <dbReference type="ARBA" id="ARBA00006434"/>
    </source>
</evidence>
<dbReference type="InterPro" id="IPR051163">
    <property type="entry name" value="Sodium:Solute_Symporter_SSF"/>
</dbReference>
<evidence type="ECO:0008006" key="15">
    <source>
        <dbReference type="Google" id="ProtNLM"/>
    </source>
</evidence>
<comment type="subcellular location">
    <subcellularLocation>
        <location evidence="1">Cell membrane</location>
        <topology evidence="1">Multi-pass membrane protein</topology>
    </subcellularLocation>
</comment>
<dbReference type="AlphaFoldDB" id="A0A6J8E8P5"/>
<dbReference type="GO" id="GO:0015293">
    <property type="term" value="F:symporter activity"/>
    <property type="evidence" value="ECO:0007669"/>
    <property type="project" value="TreeGrafter"/>
</dbReference>
<accession>A0A6J8E8P5</accession>
<organism evidence="13 14">
    <name type="scientific">Mytilus coruscus</name>
    <name type="common">Sea mussel</name>
    <dbReference type="NCBI Taxonomy" id="42192"/>
    <lineage>
        <taxon>Eukaryota</taxon>
        <taxon>Metazoa</taxon>
        <taxon>Spiralia</taxon>
        <taxon>Lophotrochozoa</taxon>
        <taxon>Mollusca</taxon>
        <taxon>Bivalvia</taxon>
        <taxon>Autobranchia</taxon>
        <taxon>Pteriomorphia</taxon>
        <taxon>Mytilida</taxon>
        <taxon>Mytiloidea</taxon>
        <taxon>Mytilidae</taxon>
        <taxon>Mytilinae</taxon>
        <taxon>Mytilus</taxon>
    </lineage>
</organism>
<evidence type="ECO:0000256" key="4">
    <source>
        <dbReference type="ARBA" id="ARBA00022475"/>
    </source>
</evidence>
<reference evidence="13 14" key="1">
    <citation type="submission" date="2020-06" db="EMBL/GenBank/DDBJ databases">
        <authorList>
            <person name="Li R."/>
            <person name="Bekaert M."/>
        </authorList>
    </citation>
    <scope>NUCLEOTIDE SEQUENCE [LARGE SCALE GENOMIC DNA]</scope>
    <source>
        <strain evidence="14">wild</strain>
    </source>
</reference>
<feature type="transmembrane region" description="Helical" evidence="12">
    <location>
        <begin position="266"/>
        <end position="286"/>
    </location>
</feature>
<keyword evidence="10" id="KW-0739">Sodium transport</keyword>
<dbReference type="GO" id="GO:0005886">
    <property type="term" value="C:plasma membrane"/>
    <property type="evidence" value="ECO:0007669"/>
    <property type="project" value="UniProtKB-SubCell"/>
</dbReference>
<evidence type="ECO:0000256" key="12">
    <source>
        <dbReference type="SAM" id="Phobius"/>
    </source>
</evidence>
<name>A0A6J8E8P5_MYTCO</name>
<keyword evidence="5 12" id="KW-0812">Transmembrane</keyword>
<dbReference type="Pfam" id="PF00474">
    <property type="entry name" value="SSF"/>
    <property type="match status" value="1"/>
</dbReference>
<keyword evidence="14" id="KW-1185">Reference proteome</keyword>
<feature type="transmembrane region" description="Helical" evidence="12">
    <location>
        <begin position="12"/>
        <end position="38"/>
    </location>
</feature>
<keyword evidence="6 12" id="KW-1133">Transmembrane helix</keyword>
<dbReference type="OrthoDB" id="6132759at2759"/>
<evidence type="ECO:0000256" key="8">
    <source>
        <dbReference type="ARBA" id="ARBA00023065"/>
    </source>
</evidence>
<gene>
    <name evidence="13" type="ORF">MCOR_49667</name>
</gene>
<feature type="transmembrane region" description="Helical" evidence="12">
    <location>
        <begin position="150"/>
        <end position="171"/>
    </location>
</feature>
<evidence type="ECO:0000256" key="11">
    <source>
        <dbReference type="RuleBase" id="RU362091"/>
    </source>
</evidence>
<feature type="transmembrane region" description="Helical" evidence="12">
    <location>
        <begin position="58"/>
        <end position="83"/>
    </location>
</feature>
<protein>
    <recommendedName>
        <fullName evidence="15">SLC5A6</fullName>
    </recommendedName>
</protein>
<keyword evidence="8" id="KW-0406">Ion transport</keyword>
<dbReference type="GO" id="GO:0006814">
    <property type="term" value="P:sodium ion transport"/>
    <property type="evidence" value="ECO:0007669"/>
    <property type="project" value="UniProtKB-KW"/>
</dbReference>
<evidence type="ECO:0000256" key="10">
    <source>
        <dbReference type="ARBA" id="ARBA00023201"/>
    </source>
</evidence>
<keyword evidence="7" id="KW-0915">Sodium</keyword>
<evidence type="ECO:0000313" key="13">
    <source>
        <dbReference type="EMBL" id="CAC5417114.1"/>
    </source>
</evidence>
<keyword evidence="9 12" id="KW-0472">Membrane</keyword>
<evidence type="ECO:0000256" key="9">
    <source>
        <dbReference type="ARBA" id="ARBA00023136"/>
    </source>
</evidence>
<feature type="transmembrane region" description="Helical" evidence="12">
    <location>
        <begin position="178"/>
        <end position="201"/>
    </location>
</feature>